<dbReference type="Proteomes" id="UP001497525">
    <property type="component" value="Unassembled WGS sequence"/>
</dbReference>
<keyword evidence="8 9" id="KW-0386">Hypusine biosynthesis</keyword>
<feature type="binding site" evidence="9">
    <location>
        <position position="281"/>
    </location>
    <ligand>
        <name>Fe cation</name>
        <dbReference type="ChEBI" id="CHEBI:24875"/>
        <label>2</label>
    </ligand>
</feature>
<dbReference type="GO" id="GO:0046872">
    <property type="term" value="F:metal ion binding"/>
    <property type="evidence" value="ECO:0007669"/>
    <property type="project" value="UniProtKB-KW"/>
</dbReference>
<keyword evidence="4" id="KW-0677">Repeat</keyword>
<evidence type="ECO:0000313" key="11">
    <source>
        <dbReference type="Proteomes" id="UP001497525"/>
    </source>
</evidence>
<evidence type="ECO:0000256" key="9">
    <source>
        <dbReference type="HAMAP-Rule" id="MF_03101"/>
    </source>
</evidence>
<dbReference type="InterPro" id="IPR011989">
    <property type="entry name" value="ARM-like"/>
</dbReference>
<dbReference type="EMBL" id="CAXLJL010000123">
    <property type="protein sequence ID" value="CAL5132452.1"/>
    <property type="molecule type" value="Genomic_DNA"/>
</dbReference>
<dbReference type="Pfam" id="PF13646">
    <property type="entry name" value="HEAT_2"/>
    <property type="match status" value="1"/>
</dbReference>
<dbReference type="AlphaFoldDB" id="A0AAV2T8A0"/>
<feature type="binding site" evidence="9">
    <location>
        <position position="67"/>
    </location>
    <ligand>
        <name>Fe cation</name>
        <dbReference type="ChEBI" id="CHEBI:24875"/>
        <label>1</label>
    </ligand>
</feature>
<evidence type="ECO:0000256" key="5">
    <source>
        <dbReference type="ARBA" id="ARBA00023002"/>
    </source>
</evidence>
<evidence type="ECO:0000313" key="10">
    <source>
        <dbReference type="EMBL" id="CAL5132452.1"/>
    </source>
</evidence>
<evidence type="ECO:0000256" key="6">
    <source>
        <dbReference type="ARBA" id="ARBA00023004"/>
    </source>
</evidence>
<evidence type="ECO:0000256" key="3">
    <source>
        <dbReference type="ARBA" id="ARBA00022723"/>
    </source>
</evidence>
<feature type="binding site" evidence="9">
    <location>
        <position position="68"/>
    </location>
    <ligand>
        <name>Fe cation</name>
        <dbReference type="ChEBI" id="CHEBI:24875"/>
        <label>1</label>
    </ligand>
</feature>
<evidence type="ECO:0000256" key="8">
    <source>
        <dbReference type="ARBA" id="ARBA00023256"/>
    </source>
</evidence>
<dbReference type="Gene3D" id="1.25.10.10">
    <property type="entry name" value="Leucine-rich Repeat Variant"/>
    <property type="match status" value="2"/>
</dbReference>
<comment type="similarity">
    <text evidence="9">Belongs to the deoxyhypusine hydroxylase family.</text>
</comment>
<dbReference type="PANTHER" id="PTHR12697">
    <property type="entry name" value="PBS LYASE HEAT-LIKE PROTEIN"/>
    <property type="match status" value="1"/>
</dbReference>
<feature type="binding site" evidence="9">
    <location>
        <position position="101"/>
    </location>
    <ligand>
        <name>Fe cation</name>
        <dbReference type="ChEBI" id="CHEBI:24875"/>
        <label>1</label>
    </ligand>
</feature>
<gene>
    <name evidence="10" type="ORF">CDAUBV1_LOCUS5277</name>
</gene>
<feature type="binding site" evidence="9">
    <location>
        <position position="248"/>
    </location>
    <ligand>
        <name>Fe cation</name>
        <dbReference type="ChEBI" id="CHEBI:24875"/>
        <label>2</label>
    </ligand>
</feature>
<keyword evidence="7 9" id="KW-0503">Monooxygenase</keyword>
<evidence type="ECO:0000256" key="1">
    <source>
        <dbReference type="ARBA" id="ARBA00000068"/>
    </source>
</evidence>
<evidence type="ECO:0000256" key="7">
    <source>
        <dbReference type="ARBA" id="ARBA00023033"/>
    </source>
</evidence>
<comment type="cofactor">
    <cofactor evidence="9">
        <name>Fe(2+)</name>
        <dbReference type="ChEBI" id="CHEBI:29033"/>
    </cofactor>
    <text evidence="9">Binds 2 Fe(2+) ions per subunit.</text>
</comment>
<dbReference type="InterPro" id="IPR004155">
    <property type="entry name" value="PBS_lyase_HEAT"/>
</dbReference>
<dbReference type="HAMAP" id="MF_03101">
    <property type="entry name" value="Deoxyhypusine_hydroxylase"/>
    <property type="match status" value="1"/>
</dbReference>
<dbReference type="PANTHER" id="PTHR12697:SF5">
    <property type="entry name" value="DEOXYHYPUSINE HYDROXYLASE"/>
    <property type="match status" value="1"/>
</dbReference>
<feature type="binding site" evidence="9">
    <location>
        <position position="247"/>
    </location>
    <ligand>
        <name>Fe cation</name>
        <dbReference type="ChEBI" id="CHEBI:24875"/>
        <label>2</label>
    </ligand>
</feature>
<evidence type="ECO:0000256" key="2">
    <source>
        <dbReference type="ARBA" id="ARBA00005041"/>
    </source>
</evidence>
<proteinExistence type="inferred from homology"/>
<dbReference type="InterPro" id="IPR016024">
    <property type="entry name" value="ARM-type_fold"/>
</dbReference>
<dbReference type="SUPFAM" id="SSF48371">
    <property type="entry name" value="ARM repeat"/>
    <property type="match status" value="1"/>
</dbReference>
<dbReference type="InterPro" id="IPR027517">
    <property type="entry name" value="Deoxyhypusine_hydroxylase"/>
</dbReference>
<evidence type="ECO:0000256" key="4">
    <source>
        <dbReference type="ARBA" id="ARBA00022737"/>
    </source>
</evidence>
<sequence>MGKLPVPEDQLRAWAQCLMDPSAKLVDRARSLWGLRHAGEKLAVSLIAGFLNDVVEPSPVSNVLLQHEAAYCLGQRGDCEAVPCLIQVMRDARHHPVVRHEAGEALAALCGCSGVDLNKIEQALKEFVDCDVVELSDTCKVGLGRLQWVRENLGALPIDDIAHRFFPDTTDPAPSLEPASRPPCDKLRDMMMDPKLPLYTRYRALFSIRDCVLEGELHHPTNPEAFNKPAGMLAEGLAAPGSALLRHEVAYVLGQLTIKDTVPQLERCLRLTTEHPMVRHEAAEALGAVLGEIEAHAHESPEQNDEKIIEMAQNVLRDYLGDKEAVVRESCVLALDMADYVSSSEQFQYAAVPS</sequence>
<comment type="function">
    <text evidence="9">Catalyzes the hydroxylation of the N(6)-(4-aminobutyl)-L-lysine intermediate to form hypusine, an essential post-translational modification only found in mature eIF-5A factor.</text>
</comment>
<name>A0AAV2T8A0_CALDB</name>
<dbReference type="GO" id="GO:0019135">
    <property type="term" value="F:deoxyhypusine monooxygenase activity"/>
    <property type="evidence" value="ECO:0007669"/>
    <property type="project" value="UniProtKB-UniRule"/>
</dbReference>
<feature type="binding site" evidence="9">
    <location>
        <position position="280"/>
    </location>
    <ligand>
        <name>Fe cation</name>
        <dbReference type="ChEBI" id="CHEBI:24875"/>
        <label>2</label>
    </ligand>
</feature>
<feature type="binding site" evidence="9">
    <location>
        <position position="100"/>
    </location>
    <ligand>
        <name>Fe cation</name>
        <dbReference type="ChEBI" id="CHEBI:24875"/>
        <label>1</label>
    </ligand>
</feature>
<dbReference type="SMART" id="SM00567">
    <property type="entry name" value="EZ_HEAT"/>
    <property type="match status" value="4"/>
</dbReference>
<reference evidence="10" key="1">
    <citation type="submission" date="2024-06" db="EMBL/GenBank/DDBJ databases">
        <authorList>
            <person name="Liu X."/>
            <person name="Lenzi L."/>
            <person name="Haldenby T S."/>
            <person name="Uol C."/>
        </authorList>
    </citation>
    <scope>NUCLEOTIDE SEQUENCE</scope>
</reference>
<keyword evidence="3 9" id="KW-0479">Metal-binding</keyword>
<keyword evidence="5 9" id="KW-0560">Oxidoreductase</keyword>
<comment type="catalytic activity">
    <reaction evidence="1 9">
        <text>[eIF5A protein]-deoxyhypusine + AH2 + O2 = [eIF5A protein]-hypusine + A + H2O</text>
        <dbReference type="Rhea" id="RHEA:14101"/>
        <dbReference type="Rhea" id="RHEA-COMP:10144"/>
        <dbReference type="Rhea" id="RHEA-COMP:12592"/>
        <dbReference type="ChEBI" id="CHEBI:13193"/>
        <dbReference type="ChEBI" id="CHEBI:15377"/>
        <dbReference type="ChEBI" id="CHEBI:15379"/>
        <dbReference type="ChEBI" id="CHEBI:17499"/>
        <dbReference type="ChEBI" id="CHEBI:82657"/>
        <dbReference type="ChEBI" id="CHEBI:91175"/>
        <dbReference type="EC" id="1.14.99.29"/>
    </reaction>
</comment>
<accession>A0AAV2T8A0</accession>
<organism evidence="10 11">
    <name type="scientific">Calicophoron daubneyi</name>
    <name type="common">Rumen fluke</name>
    <name type="synonym">Paramphistomum daubneyi</name>
    <dbReference type="NCBI Taxonomy" id="300641"/>
    <lineage>
        <taxon>Eukaryota</taxon>
        <taxon>Metazoa</taxon>
        <taxon>Spiralia</taxon>
        <taxon>Lophotrochozoa</taxon>
        <taxon>Platyhelminthes</taxon>
        <taxon>Trematoda</taxon>
        <taxon>Digenea</taxon>
        <taxon>Plagiorchiida</taxon>
        <taxon>Pronocephalata</taxon>
        <taxon>Paramphistomoidea</taxon>
        <taxon>Paramphistomidae</taxon>
        <taxon>Calicophoron</taxon>
    </lineage>
</organism>
<comment type="caution">
    <text evidence="10">The sequence shown here is derived from an EMBL/GenBank/DDBJ whole genome shotgun (WGS) entry which is preliminary data.</text>
</comment>
<comment type="pathway">
    <text evidence="2 9">Protein modification; eIF5A hypusination.</text>
</comment>
<protein>
    <recommendedName>
        <fullName evidence="9">Deoxyhypusine hydroxylase</fullName>
        <shortName evidence="9">DOHH</shortName>
        <ecNumber evidence="9">1.14.99.29</ecNumber>
    </recommendedName>
    <alternativeName>
        <fullName evidence="9">Deoxyhypusine dioxygenase</fullName>
    </alternativeName>
    <alternativeName>
        <fullName evidence="9">Deoxyhypusine monooxygenase</fullName>
    </alternativeName>
</protein>
<dbReference type="EC" id="1.14.99.29" evidence="9"/>
<keyword evidence="6 9" id="KW-0408">Iron</keyword>